<dbReference type="Proteomes" id="UP000053462">
    <property type="component" value="Unassembled WGS sequence"/>
</dbReference>
<dbReference type="STRING" id="227598.APY94_02690"/>
<gene>
    <name evidence="2" type="ORF">APY94_02690</name>
</gene>
<dbReference type="RefSeq" id="WP_058938177.1">
    <property type="nucleotide sequence ID" value="NZ_LLYW01000008.1"/>
</dbReference>
<evidence type="ECO:0000313" key="3">
    <source>
        <dbReference type="Proteomes" id="UP000053462"/>
    </source>
</evidence>
<proteinExistence type="predicted"/>
<dbReference type="EMBL" id="LLYW01000008">
    <property type="protein sequence ID" value="KUH34202.1"/>
    <property type="molecule type" value="Genomic_DNA"/>
</dbReference>
<name>A0A117ITM1_9EURY</name>
<sequence length="696" mass="81306">MSGNPELVYIDDIEGGPVIAVRKYEDYKSLLNKYKPDVMYASDRYFYFWDGNKFYALRRRGYKTFGDLELSVKLGFWDASENLKSIESIGEKVDIDYGEIIIRGYNKEGKQVTLRFNSEGELFYYAIDSGFKEFNEFVDALKLGFLDGESFRKALSGGFAGASEYFDAIERGFTKFDEYDEARRLNIPSKWEYDLFKKLSLIKEKYSLKTIEEAHLIKIICDMPVGGRASLLSLWNRLHSERTKVLRKYNMWNRNTNWYGEPEILISPKSLEGYLISSEIIRKFGKYNEKAKLFVRILPGGFLSEDEYKYATSRGYRNRREYLDAQKRGFIGSLGKLQSIEPFTIFETTYKVSGTPNLNLGEECKIKSGRIGEWKKLTLRDLGISTEAELYKYAVDKGFESFGEFFESLKLGTLKREEYLAAKKGKFKSILEFWVSKGLGHSRRQELIREIYADYEELKKLKETYKLRTYGDALVFRLLRTLQQKKRKIDLDSLWRWLKECEYTYFSRGSLWYHLGRKSGNYRTFTSKEELEKYIVALLGKHEELGTYDAESKSFVPKLPPVIVDGSNVAWEGRDKKLGEKALARNIVLVIEKLKELGYSDVQVFVDASLRHNVEDSEVLEKLIVSKTVKLMPAEVQADEYIIKYARDIDAYIVSNDRYKEWRRKNPDLEEFIKTHRVTFTIHKGIVHFDEKIEGL</sequence>
<evidence type="ECO:0000313" key="2">
    <source>
        <dbReference type="EMBL" id="KUH34202.1"/>
    </source>
</evidence>
<evidence type="ECO:0000259" key="1">
    <source>
        <dbReference type="Pfam" id="PF11977"/>
    </source>
</evidence>
<organism evidence="2 3">
    <name type="scientific">Thermococcus celericrescens</name>
    <dbReference type="NCBI Taxonomy" id="227598"/>
    <lineage>
        <taxon>Archaea</taxon>
        <taxon>Methanobacteriati</taxon>
        <taxon>Methanobacteriota</taxon>
        <taxon>Thermococci</taxon>
        <taxon>Thermococcales</taxon>
        <taxon>Thermococcaceae</taxon>
        <taxon>Thermococcus</taxon>
    </lineage>
</organism>
<dbReference type="Pfam" id="PF11977">
    <property type="entry name" value="RNase_Zc3h12a"/>
    <property type="match status" value="1"/>
</dbReference>
<keyword evidence="3" id="KW-1185">Reference proteome</keyword>
<comment type="caution">
    <text evidence="2">The sequence shown here is derived from an EMBL/GenBank/DDBJ whole genome shotgun (WGS) entry which is preliminary data.</text>
</comment>
<dbReference type="Gene3D" id="3.40.50.11980">
    <property type="match status" value="1"/>
</dbReference>
<dbReference type="AlphaFoldDB" id="A0A117ITM1"/>
<dbReference type="InterPro" id="IPR021869">
    <property type="entry name" value="RNase_Zc3h12_NYN"/>
</dbReference>
<dbReference type="OrthoDB" id="95256at2157"/>
<reference evidence="2 3" key="1">
    <citation type="submission" date="2015-10" db="EMBL/GenBank/DDBJ databases">
        <title>Draft genome sequence of Thermococcus celericrescens strain DSM 17994.</title>
        <authorList>
            <person name="Hong S.-J."/>
            <person name="Park C.-E."/>
            <person name="Shin J.-H."/>
        </authorList>
    </citation>
    <scope>NUCLEOTIDE SEQUENCE [LARGE SCALE GENOMIC DNA]</scope>
    <source>
        <strain evidence="2 3">DSM 17994</strain>
    </source>
</reference>
<protein>
    <recommendedName>
        <fullName evidence="1">RNase NYN domain-containing protein</fullName>
    </recommendedName>
</protein>
<accession>A0A117ITM1</accession>
<feature type="domain" description="RNase NYN" evidence="1">
    <location>
        <begin position="560"/>
        <end position="685"/>
    </location>
</feature>